<reference evidence="2" key="1">
    <citation type="journal article" date="2011" name="Genome Res.">
        <title>Phylogeny-wide analysis of social amoeba genomes highlights ancient origins for complex intercellular communication.</title>
        <authorList>
            <person name="Heidel A.J."/>
            <person name="Lawal H.M."/>
            <person name="Felder M."/>
            <person name="Schilde C."/>
            <person name="Helps N.R."/>
            <person name="Tunggal B."/>
            <person name="Rivero F."/>
            <person name="John U."/>
            <person name="Schleicher M."/>
            <person name="Eichinger L."/>
            <person name="Platzer M."/>
            <person name="Noegel A.A."/>
            <person name="Schaap P."/>
            <person name="Gloeckner G."/>
        </authorList>
    </citation>
    <scope>NUCLEOTIDE SEQUENCE [LARGE SCALE GENOMIC DNA]</scope>
    <source>
        <strain evidence="2">SH3</strain>
    </source>
</reference>
<dbReference type="KEGG" id="dfa:DFA_11292"/>
<sequence length="96" mass="11026">MSDHDIARPVPNNEWMIERIGDDSNNYRLHLNDDKLRLQMGISVPLPVRTYILHLPLVGGVNLEEPTKNPPTMMLRYKYAIYSADSWLSLASETTD</sequence>
<proteinExistence type="predicted"/>
<dbReference type="AlphaFoldDB" id="F4QC44"/>
<evidence type="ECO:0000313" key="2">
    <source>
        <dbReference type="Proteomes" id="UP000007797"/>
    </source>
</evidence>
<organism evidence="1 2">
    <name type="scientific">Cavenderia fasciculata</name>
    <name type="common">Slime mold</name>
    <name type="synonym">Dictyostelium fasciculatum</name>
    <dbReference type="NCBI Taxonomy" id="261658"/>
    <lineage>
        <taxon>Eukaryota</taxon>
        <taxon>Amoebozoa</taxon>
        <taxon>Evosea</taxon>
        <taxon>Eumycetozoa</taxon>
        <taxon>Dictyostelia</taxon>
        <taxon>Acytosteliales</taxon>
        <taxon>Cavenderiaceae</taxon>
        <taxon>Cavenderia</taxon>
    </lineage>
</organism>
<dbReference type="Proteomes" id="UP000007797">
    <property type="component" value="Unassembled WGS sequence"/>
</dbReference>
<keyword evidence="2" id="KW-1185">Reference proteome</keyword>
<name>F4QC44_CACFS</name>
<dbReference type="GeneID" id="14865290"/>
<evidence type="ECO:0000313" key="1">
    <source>
        <dbReference type="EMBL" id="EGG13531.1"/>
    </source>
</evidence>
<dbReference type="RefSeq" id="XP_004350235.1">
    <property type="nucleotide sequence ID" value="XM_004350185.1"/>
</dbReference>
<dbReference type="EMBL" id="GL883029">
    <property type="protein sequence ID" value="EGG13531.1"/>
    <property type="molecule type" value="Genomic_DNA"/>
</dbReference>
<protein>
    <submittedName>
        <fullName evidence="1">Uncharacterized protein</fullName>
    </submittedName>
</protein>
<gene>
    <name evidence="1" type="ORF">DFA_11292</name>
</gene>
<accession>F4QC44</accession>